<dbReference type="EMBL" id="MU006780">
    <property type="protein sequence ID" value="KAF2643215.1"/>
    <property type="molecule type" value="Genomic_DNA"/>
</dbReference>
<organism evidence="2 3">
    <name type="scientific">Massarina eburnea CBS 473.64</name>
    <dbReference type="NCBI Taxonomy" id="1395130"/>
    <lineage>
        <taxon>Eukaryota</taxon>
        <taxon>Fungi</taxon>
        <taxon>Dikarya</taxon>
        <taxon>Ascomycota</taxon>
        <taxon>Pezizomycotina</taxon>
        <taxon>Dothideomycetes</taxon>
        <taxon>Pleosporomycetidae</taxon>
        <taxon>Pleosporales</taxon>
        <taxon>Massarineae</taxon>
        <taxon>Massarinaceae</taxon>
        <taxon>Massarina</taxon>
    </lineage>
</organism>
<dbReference type="Proteomes" id="UP000799753">
    <property type="component" value="Unassembled WGS sequence"/>
</dbReference>
<dbReference type="OrthoDB" id="3796222at2759"/>
<reference evidence="2" key="1">
    <citation type="journal article" date="2020" name="Stud. Mycol.">
        <title>101 Dothideomycetes genomes: a test case for predicting lifestyles and emergence of pathogens.</title>
        <authorList>
            <person name="Haridas S."/>
            <person name="Albert R."/>
            <person name="Binder M."/>
            <person name="Bloem J."/>
            <person name="Labutti K."/>
            <person name="Salamov A."/>
            <person name="Andreopoulos B."/>
            <person name="Baker S."/>
            <person name="Barry K."/>
            <person name="Bills G."/>
            <person name="Bluhm B."/>
            <person name="Cannon C."/>
            <person name="Castanera R."/>
            <person name="Culley D."/>
            <person name="Daum C."/>
            <person name="Ezra D."/>
            <person name="Gonzalez J."/>
            <person name="Henrissat B."/>
            <person name="Kuo A."/>
            <person name="Liang C."/>
            <person name="Lipzen A."/>
            <person name="Lutzoni F."/>
            <person name="Magnuson J."/>
            <person name="Mondo S."/>
            <person name="Nolan M."/>
            <person name="Ohm R."/>
            <person name="Pangilinan J."/>
            <person name="Park H.-J."/>
            <person name="Ramirez L."/>
            <person name="Alfaro M."/>
            <person name="Sun H."/>
            <person name="Tritt A."/>
            <person name="Yoshinaga Y."/>
            <person name="Zwiers L.-H."/>
            <person name="Turgeon B."/>
            <person name="Goodwin S."/>
            <person name="Spatafora J."/>
            <person name="Crous P."/>
            <person name="Grigoriev I."/>
        </authorList>
    </citation>
    <scope>NUCLEOTIDE SEQUENCE</scope>
    <source>
        <strain evidence="2">CBS 473.64</strain>
    </source>
</reference>
<feature type="compositionally biased region" description="Low complexity" evidence="1">
    <location>
        <begin position="16"/>
        <end position="54"/>
    </location>
</feature>
<dbReference type="AlphaFoldDB" id="A0A6A6S6F6"/>
<keyword evidence="3" id="KW-1185">Reference proteome</keyword>
<proteinExistence type="predicted"/>
<name>A0A6A6S6F6_9PLEO</name>
<evidence type="ECO:0000256" key="1">
    <source>
        <dbReference type="SAM" id="MobiDB-lite"/>
    </source>
</evidence>
<protein>
    <submittedName>
        <fullName evidence="2">Uncharacterized protein</fullName>
    </submittedName>
</protein>
<gene>
    <name evidence="2" type="ORF">P280DRAFT_467281</name>
</gene>
<evidence type="ECO:0000313" key="2">
    <source>
        <dbReference type="EMBL" id="KAF2643215.1"/>
    </source>
</evidence>
<sequence length="462" mass="52638">MARRTTPPFGGPRPTTPTQQIPGPVGTGSSSPTTRSPKSPKSPKSPASGYSKSPRSSAQIAWTEERQRRAFIDSLSSWAMDHDSSPYFNGKISVAAPQKIQIGKDVRCILTNGSSGARKAIVIRLFAPHGNNERSKLVVRCGAGYMSAREYLSKDYFTRQQAARAVKKFPNKRLYHSHRHATPLRSGIPEPSDKDTVVIQPLFHPFLKLPLELQQKILGTAAGLDGKFQPWGYIKHSLFKPRPYSSRDARQPGSAISLATMFKISKSLNDHLETWIYRTTDFYFQLTGLTNFLWTCGPTNRADIRRITFDFDVHALLHCIRWLAPDPIFQLFEPPLLTEPLALRFLWRIQIKDLTRELRLSHLTLDITCILPNDVPFVVRILRHAFGSIQFLRLLYDGQIIDMKPLQLKELKERSWRQMCRAWYERHRASRSWTMAYERKIAGVDALEADMDKDAAFFDSVG</sequence>
<evidence type="ECO:0000313" key="3">
    <source>
        <dbReference type="Proteomes" id="UP000799753"/>
    </source>
</evidence>
<feature type="region of interest" description="Disordered" evidence="1">
    <location>
        <begin position="1"/>
        <end position="61"/>
    </location>
</feature>
<accession>A0A6A6S6F6</accession>